<protein>
    <submittedName>
        <fullName evidence="1">Amidoligase family protein</fullName>
    </submittedName>
</protein>
<evidence type="ECO:0000313" key="2">
    <source>
        <dbReference type="Proteomes" id="UP000603506"/>
    </source>
</evidence>
<reference evidence="1 2" key="1">
    <citation type="submission" date="2021-01" db="EMBL/GenBank/DDBJ databases">
        <title>Evidence that Capnocytophaga endodontalis is a later homotypic synonym for Capnocytophaga genospecies AHN8471, and request for opinion on proposed recognition of strain AHN8471 as type strain of the species.</title>
        <authorList>
            <person name="Nicholson A.C."/>
            <person name="Hopper C.L."/>
            <person name="Gulvik C.A."/>
            <person name="Mcquiston J.R."/>
            <person name="Lau E.F."/>
        </authorList>
    </citation>
    <scope>NUCLEOTIDE SEQUENCE [LARGE SCALE GENOMIC DNA]</scope>
    <source>
        <strain evidence="1 2">AHN9576</strain>
    </source>
</reference>
<name>A0ABS1YTE0_9FLAO</name>
<dbReference type="InterPro" id="IPR022025">
    <property type="entry name" value="Amidoligase_2"/>
</dbReference>
<dbReference type="PANTHER" id="PTHR36847">
    <property type="entry name" value="AMIDOLIGASE ENZYME"/>
    <property type="match status" value="1"/>
</dbReference>
<organism evidence="1 2">
    <name type="scientific">Capnocytophaga genosp. AHN8471</name>
    <dbReference type="NCBI Taxonomy" id="327574"/>
    <lineage>
        <taxon>Bacteria</taxon>
        <taxon>Pseudomonadati</taxon>
        <taxon>Bacteroidota</taxon>
        <taxon>Flavobacteriia</taxon>
        <taxon>Flavobacteriales</taxon>
        <taxon>Flavobacteriaceae</taxon>
        <taxon>Capnocytophaga</taxon>
    </lineage>
</organism>
<keyword evidence="2" id="KW-1185">Reference proteome</keyword>
<gene>
    <name evidence="1" type="ORF">JNB19_02645</name>
</gene>
<dbReference type="Pfam" id="PF12224">
    <property type="entry name" value="Amidoligase_2"/>
    <property type="match status" value="1"/>
</dbReference>
<dbReference type="PANTHER" id="PTHR36847:SF1">
    <property type="entry name" value="AMIDOLIGASE ENZYME"/>
    <property type="match status" value="1"/>
</dbReference>
<dbReference type="RefSeq" id="WP_203094432.1">
    <property type="nucleotide sequence ID" value="NZ_JAESPH010000022.1"/>
</dbReference>
<proteinExistence type="predicted"/>
<sequence length="304" mass="35739">MTVEQILNQNSTKKEKAFAFYSLGYTRQQVADLLCNGNYGYAHNMWKKWNEIQSTMPLDNVFEFLFNRRFGVEIEFFGAAQSTLERNLRAEGIRYEFERYNHETRNHWKFTTDSSIRGDHPFEMVSPILQGCEGLQSLKKATTALRLSKTNVNTSCGVHIHLEVNDYSLENMKTLVKNFYILEKQFDKMMPESRRNNQYCKGLSILGSKDTFFSNLNNCRSVREIVNLFNTRYLKLNLQSYLKYGTVEFRQHSGSTKFSKIKNWILICARLVEFSKQNILLSNLETILNEELTEYFEERVLDFA</sequence>
<comment type="caution">
    <text evidence="1">The sequence shown here is derived from an EMBL/GenBank/DDBJ whole genome shotgun (WGS) entry which is preliminary data.</text>
</comment>
<accession>A0ABS1YTE0</accession>
<dbReference type="EMBL" id="JAEUAH010000002">
    <property type="protein sequence ID" value="MBM0649665.1"/>
    <property type="molecule type" value="Genomic_DNA"/>
</dbReference>
<evidence type="ECO:0000313" key="1">
    <source>
        <dbReference type="EMBL" id="MBM0649665.1"/>
    </source>
</evidence>
<dbReference type="Proteomes" id="UP000603506">
    <property type="component" value="Unassembled WGS sequence"/>
</dbReference>